<feature type="region of interest" description="Disordered" evidence="1">
    <location>
        <begin position="11"/>
        <end position="55"/>
    </location>
</feature>
<reference evidence="3 4" key="1">
    <citation type="submission" date="2020-08" db="EMBL/GenBank/DDBJ databases">
        <title>Genome sequence of Phycicoccus endophyticus JCM 31784T.</title>
        <authorList>
            <person name="Hyun D.-W."/>
            <person name="Bae J.-W."/>
        </authorList>
    </citation>
    <scope>NUCLEOTIDE SEQUENCE [LARGE SCALE GENOMIC DNA]</scope>
    <source>
        <strain evidence="3 4">JCM 31784</strain>
    </source>
</reference>
<protein>
    <recommendedName>
        <fullName evidence="2">DUF6318 domain-containing protein</fullName>
    </recommendedName>
</protein>
<feature type="compositionally biased region" description="Low complexity" evidence="1">
    <location>
        <begin position="18"/>
        <end position="38"/>
    </location>
</feature>
<dbReference type="KEGG" id="pei:H9L10_07410"/>
<keyword evidence="4" id="KW-1185">Reference proteome</keyword>
<feature type="domain" description="DUF6318" evidence="2">
    <location>
        <begin position="47"/>
        <end position="180"/>
    </location>
</feature>
<dbReference type="EMBL" id="CP060712">
    <property type="protein sequence ID" value="QNN50750.1"/>
    <property type="molecule type" value="Genomic_DNA"/>
</dbReference>
<gene>
    <name evidence="3" type="ORF">H9L10_07410</name>
</gene>
<organism evidence="3 4">
    <name type="scientific">Phycicoccus endophyticus</name>
    <dbReference type="NCBI Taxonomy" id="1690220"/>
    <lineage>
        <taxon>Bacteria</taxon>
        <taxon>Bacillati</taxon>
        <taxon>Actinomycetota</taxon>
        <taxon>Actinomycetes</taxon>
        <taxon>Micrococcales</taxon>
        <taxon>Intrasporangiaceae</taxon>
        <taxon>Phycicoccus</taxon>
    </lineage>
</organism>
<sequence>MLAVLALGACSSDDDQVASPTPSATSASPSPSASSASPSPSPSESGPDIPAAARKQTPAGAEAFVRYFFAQLESAWTTPESGLIAALSIDACHFCEVTEGTARYLVDHGQRYASDPVDVRDVRVFGGAPPGQQYLSLTMVQRRASIESLDGEVVKTDTYKELPRYATLRWANSRWVMLEVEKT</sequence>
<dbReference type="Proteomes" id="UP000515976">
    <property type="component" value="Chromosome"/>
</dbReference>
<evidence type="ECO:0000313" key="3">
    <source>
        <dbReference type="EMBL" id="QNN50750.1"/>
    </source>
</evidence>
<evidence type="ECO:0000259" key="2">
    <source>
        <dbReference type="Pfam" id="PF19843"/>
    </source>
</evidence>
<dbReference type="Pfam" id="PF19843">
    <property type="entry name" value="DUF6318"/>
    <property type="match status" value="1"/>
</dbReference>
<dbReference type="AlphaFoldDB" id="A0A7G9R575"/>
<proteinExistence type="predicted"/>
<evidence type="ECO:0000256" key="1">
    <source>
        <dbReference type="SAM" id="MobiDB-lite"/>
    </source>
</evidence>
<accession>A0A7G9R575</accession>
<dbReference type="RefSeq" id="WP_166104408.1">
    <property type="nucleotide sequence ID" value="NZ_BMMY01000009.1"/>
</dbReference>
<name>A0A7G9R575_9MICO</name>
<evidence type="ECO:0000313" key="4">
    <source>
        <dbReference type="Proteomes" id="UP000515976"/>
    </source>
</evidence>
<dbReference type="InterPro" id="IPR046281">
    <property type="entry name" value="DUF6318"/>
</dbReference>